<dbReference type="GO" id="GO:0141148">
    <property type="term" value="F:enoyl-[acyl-carrier-protein] reductase (NADPH) activity"/>
    <property type="evidence" value="ECO:0007669"/>
    <property type="project" value="UniProtKB-EC"/>
</dbReference>
<evidence type="ECO:0000256" key="11">
    <source>
        <dbReference type="ARBA" id="ARBA00038963"/>
    </source>
</evidence>
<dbReference type="Pfam" id="PF08240">
    <property type="entry name" value="ADH_N"/>
    <property type="match status" value="1"/>
</dbReference>
<evidence type="ECO:0000256" key="2">
    <source>
        <dbReference type="ARBA" id="ARBA00010371"/>
    </source>
</evidence>
<dbReference type="CDD" id="cd06257">
    <property type="entry name" value="DnaJ"/>
    <property type="match status" value="1"/>
</dbReference>
<dbReference type="AlphaFoldDB" id="A0A2P6V814"/>
<dbReference type="GO" id="GO:0005739">
    <property type="term" value="C:mitochondrion"/>
    <property type="evidence" value="ECO:0007669"/>
    <property type="project" value="UniProtKB-SubCell"/>
</dbReference>
<dbReference type="SUPFAM" id="SSF46565">
    <property type="entry name" value="Chaperone J-domain"/>
    <property type="match status" value="1"/>
</dbReference>
<dbReference type="PROSITE" id="PS00636">
    <property type="entry name" value="DNAJ_1"/>
    <property type="match status" value="1"/>
</dbReference>
<dbReference type="Pfam" id="PF00107">
    <property type="entry name" value="ADH_zinc_N"/>
    <property type="match status" value="1"/>
</dbReference>
<dbReference type="PANTHER" id="PTHR43981">
    <property type="entry name" value="ENOYL-[ACYL-CARRIER-PROTEIN] REDUCTASE, MITOCHONDRIAL"/>
    <property type="match status" value="1"/>
</dbReference>
<dbReference type="Gene3D" id="3.40.50.720">
    <property type="entry name" value="NAD(P)-binding Rossmann-like Domain"/>
    <property type="match status" value="1"/>
</dbReference>
<sequence>MGAPPMTDEGVPDLYAALGLVRGASDTDIRRAYRNLVSKIHPDKGGDADTFRAVQQAYEVLSDATKRHEYDTTGTVVRSVEDEFMDSFAGGSFRDRVRRGEMEKVNLSDQISVRQEKKAQSHSSGFEAWMRSRGNAGVKVYTSEDVIDQFGVVKDSYDAVPLPKIRAHTVRCKRSGVPSEVLAVEAEALPQGLEWGEVLLSIRYAPVNPADLYTVQTGGTYGESRLEPPFVAGHDGVAVVVKVGPGVKGLAENDWVVPLGPGLGTWRSLAVAKEKDLLKIPTDLMPPEQCAMLREMLAAYRLLEDHGNLKPGDAVILNAANSTVGQLVLQLCSLLRLRAIAVISGHKDFERTSEWLKGLGAAEVLQDSGSLKFELESLKFFAKPKLALDAVGGASATRLADALGEGGQLVVYGAMGGRAPHFTWQQWVFQGVQVKGFNVRRWVRDNKKKLPALLESMAKLVNAGKLRAEFTEYELHSELGEALEHASDRGRNTKILLKVTDVGEQYE</sequence>
<keyword evidence="6" id="KW-0809">Transit peptide</keyword>
<dbReference type="InterPro" id="IPR013154">
    <property type="entry name" value="ADH-like_N"/>
</dbReference>
<keyword evidence="3" id="KW-0444">Lipid biosynthesis</keyword>
<accession>A0A2P6V814</accession>
<keyword evidence="10" id="KW-0275">Fatty acid biosynthesis</keyword>
<evidence type="ECO:0000256" key="6">
    <source>
        <dbReference type="ARBA" id="ARBA00022946"/>
    </source>
</evidence>
<dbReference type="GO" id="GO:0006633">
    <property type="term" value="P:fatty acid biosynthetic process"/>
    <property type="evidence" value="ECO:0007669"/>
    <property type="project" value="UniProtKB-KW"/>
</dbReference>
<evidence type="ECO:0000256" key="10">
    <source>
        <dbReference type="ARBA" id="ARBA00023160"/>
    </source>
</evidence>
<dbReference type="OrthoDB" id="445556at2759"/>
<protein>
    <recommendedName>
        <fullName evidence="11">enoyl-[acyl-carrier-protein] reductase</fullName>
        <ecNumber evidence="11">1.3.1.104</ecNumber>
    </recommendedName>
</protein>
<name>A0A2P6V814_9CHLO</name>
<dbReference type="InterPro" id="IPR001623">
    <property type="entry name" value="DnaJ_domain"/>
</dbReference>
<dbReference type="SMART" id="SM00829">
    <property type="entry name" value="PKS_ER"/>
    <property type="match status" value="1"/>
</dbReference>
<dbReference type="SMART" id="SM00271">
    <property type="entry name" value="DnaJ"/>
    <property type="match status" value="1"/>
</dbReference>
<dbReference type="SUPFAM" id="SSF50129">
    <property type="entry name" value="GroES-like"/>
    <property type="match status" value="1"/>
</dbReference>
<dbReference type="InterPro" id="IPR013149">
    <property type="entry name" value="ADH-like_C"/>
</dbReference>
<dbReference type="InterPro" id="IPR051034">
    <property type="entry name" value="Mito_Enoyl-ACP_Reductase"/>
</dbReference>
<dbReference type="InterPro" id="IPR036869">
    <property type="entry name" value="J_dom_sf"/>
</dbReference>
<proteinExistence type="inferred from homology"/>
<evidence type="ECO:0000256" key="3">
    <source>
        <dbReference type="ARBA" id="ARBA00022516"/>
    </source>
</evidence>
<evidence type="ECO:0000256" key="4">
    <source>
        <dbReference type="ARBA" id="ARBA00022832"/>
    </source>
</evidence>
<evidence type="ECO:0000256" key="9">
    <source>
        <dbReference type="ARBA" id="ARBA00023128"/>
    </source>
</evidence>
<reference evidence="14 15" key="1">
    <citation type="journal article" date="2018" name="Plant J.">
        <title>Genome sequences of Chlorella sorokiniana UTEX 1602 and Micractinium conductrix SAG 241.80: implications to maltose excretion by a green alga.</title>
        <authorList>
            <person name="Arriola M.B."/>
            <person name="Velmurugan N."/>
            <person name="Zhang Y."/>
            <person name="Plunkett M.H."/>
            <person name="Hondzo H."/>
            <person name="Barney B.M."/>
        </authorList>
    </citation>
    <scope>NUCLEOTIDE SEQUENCE [LARGE SCALE GENOMIC DNA]</scope>
    <source>
        <strain evidence="14 15">SAG 241.80</strain>
    </source>
</reference>
<comment type="caution">
    <text evidence="14">The sequence shown here is derived from an EMBL/GenBank/DDBJ whole genome shotgun (WGS) entry which is preliminary data.</text>
</comment>
<dbReference type="STRING" id="554055.A0A2P6V814"/>
<keyword evidence="9" id="KW-0496">Mitochondrion</keyword>
<feature type="domain" description="J" evidence="13">
    <location>
        <begin position="13"/>
        <end position="74"/>
    </location>
</feature>
<dbReference type="Gene3D" id="3.90.180.10">
    <property type="entry name" value="Medium-chain alcohol dehydrogenases, catalytic domain"/>
    <property type="match status" value="1"/>
</dbReference>
<dbReference type="PROSITE" id="PS50076">
    <property type="entry name" value="DNAJ_2"/>
    <property type="match status" value="1"/>
</dbReference>
<dbReference type="InterPro" id="IPR020843">
    <property type="entry name" value="ER"/>
</dbReference>
<evidence type="ECO:0000259" key="13">
    <source>
        <dbReference type="PROSITE" id="PS50076"/>
    </source>
</evidence>
<evidence type="ECO:0000256" key="5">
    <source>
        <dbReference type="ARBA" id="ARBA00022857"/>
    </source>
</evidence>
<keyword evidence="7" id="KW-0560">Oxidoreductase</keyword>
<organism evidence="14 15">
    <name type="scientific">Micractinium conductrix</name>
    <dbReference type="NCBI Taxonomy" id="554055"/>
    <lineage>
        <taxon>Eukaryota</taxon>
        <taxon>Viridiplantae</taxon>
        <taxon>Chlorophyta</taxon>
        <taxon>core chlorophytes</taxon>
        <taxon>Trebouxiophyceae</taxon>
        <taxon>Chlorellales</taxon>
        <taxon>Chlorellaceae</taxon>
        <taxon>Chlorella clade</taxon>
        <taxon>Micractinium</taxon>
    </lineage>
</organism>
<evidence type="ECO:0000256" key="8">
    <source>
        <dbReference type="ARBA" id="ARBA00023098"/>
    </source>
</evidence>
<dbReference type="CDD" id="cd08290">
    <property type="entry name" value="ETR"/>
    <property type="match status" value="1"/>
</dbReference>
<dbReference type="InterPro" id="IPR018253">
    <property type="entry name" value="DnaJ_domain_CS"/>
</dbReference>
<dbReference type="PRINTS" id="PR00625">
    <property type="entry name" value="JDOMAIN"/>
</dbReference>
<keyword evidence="4" id="KW-0276">Fatty acid metabolism</keyword>
<keyword evidence="8" id="KW-0443">Lipid metabolism</keyword>
<evidence type="ECO:0000256" key="1">
    <source>
        <dbReference type="ARBA" id="ARBA00004173"/>
    </source>
</evidence>
<dbReference type="EC" id="1.3.1.104" evidence="11"/>
<evidence type="ECO:0000256" key="7">
    <source>
        <dbReference type="ARBA" id="ARBA00023002"/>
    </source>
</evidence>
<dbReference type="InterPro" id="IPR036291">
    <property type="entry name" value="NAD(P)-bd_dom_sf"/>
</dbReference>
<dbReference type="Gene3D" id="1.10.287.110">
    <property type="entry name" value="DnaJ domain"/>
    <property type="match status" value="1"/>
</dbReference>
<evidence type="ECO:0000313" key="14">
    <source>
        <dbReference type="EMBL" id="PSC70227.1"/>
    </source>
</evidence>
<gene>
    <name evidence="14" type="ORF">C2E20_6399</name>
</gene>
<dbReference type="InterPro" id="IPR011032">
    <property type="entry name" value="GroES-like_sf"/>
</dbReference>
<dbReference type="PANTHER" id="PTHR43981:SF2">
    <property type="entry name" value="ENOYL-[ACYL-CARRIER-PROTEIN] REDUCTASE, MITOCHONDRIAL"/>
    <property type="match status" value="1"/>
</dbReference>
<comment type="subcellular location">
    <subcellularLocation>
        <location evidence="1">Mitochondrion</location>
    </subcellularLocation>
</comment>
<comment type="catalytic activity">
    <reaction evidence="12">
        <text>a 2,3-saturated acyl-[ACP] + NADP(+) = a (2E)-enoyl-[ACP] + NADPH + H(+)</text>
        <dbReference type="Rhea" id="RHEA:22564"/>
        <dbReference type="Rhea" id="RHEA-COMP:9925"/>
        <dbReference type="Rhea" id="RHEA-COMP:9926"/>
        <dbReference type="ChEBI" id="CHEBI:15378"/>
        <dbReference type="ChEBI" id="CHEBI:57783"/>
        <dbReference type="ChEBI" id="CHEBI:58349"/>
        <dbReference type="ChEBI" id="CHEBI:78784"/>
        <dbReference type="ChEBI" id="CHEBI:78785"/>
        <dbReference type="EC" id="1.3.1.104"/>
    </reaction>
</comment>
<dbReference type="SUPFAM" id="SSF51735">
    <property type="entry name" value="NAD(P)-binding Rossmann-fold domains"/>
    <property type="match status" value="1"/>
</dbReference>
<keyword evidence="5" id="KW-0521">NADP</keyword>
<comment type="similarity">
    <text evidence="2">Belongs to the zinc-containing alcohol dehydrogenase family. Quinone oxidoreductase subfamily.</text>
</comment>
<evidence type="ECO:0000256" key="12">
    <source>
        <dbReference type="ARBA" id="ARBA00048843"/>
    </source>
</evidence>
<dbReference type="Pfam" id="PF00226">
    <property type="entry name" value="DnaJ"/>
    <property type="match status" value="1"/>
</dbReference>
<evidence type="ECO:0000313" key="15">
    <source>
        <dbReference type="Proteomes" id="UP000239649"/>
    </source>
</evidence>
<dbReference type="EMBL" id="LHPF02000021">
    <property type="protein sequence ID" value="PSC70227.1"/>
    <property type="molecule type" value="Genomic_DNA"/>
</dbReference>
<keyword evidence="15" id="KW-1185">Reference proteome</keyword>
<dbReference type="Proteomes" id="UP000239649">
    <property type="component" value="Unassembled WGS sequence"/>
</dbReference>